<keyword evidence="3" id="KW-1185">Reference proteome</keyword>
<dbReference type="InterPro" id="IPR036291">
    <property type="entry name" value="NAD(P)-bd_dom_sf"/>
</dbReference>
<dbReference type="SUPFAM" id="SSF51735">
    <property type="entry name" value="NAD(P)-binding Rossmann-fold domains"/>
    <property type="match status" value="1"/>
</dbReference>
<sequence>MPNVLVLGGSGYIGLALSKSLVASGNYTVWGSARSPEKAKLLAQNEITPVESDVTNAETLRTIIIENDIDIVVDTTSAYEQAAQILQGVTDAAKARRDALAKEQFIGPKLGFVYCSGMWIHGSPSARVSDLSPVGTTISKGKSATATAWRPAHEQAILAAQDVLDVAILRPATIYGRGSWVWSTWWEPVLKAKQNGNNSDAIQIPADDRARSPTIHVDDVASGFHAAIDRIDGRLGAWPVFNLITETIGVQEITEAVKGALGVTAPVEYTGTHGNVFLEALSLVSKTEASRARTVLGWEPRRTEFLLNIPVYLRAWEAAQ</sequence>
<dbReference type="GO" id="GO:0004029">
    <property type="term" value="F:aldehyde dehydrogenase (NAD+) activity"/>
    <property type="evidence" value="ECO:0007669"/>
    <property type="project" value="TreeGrafter"/>
</dbReference>
<name>A0A0U5CJJ0_ASPCI</name>
<evidence type="ECO:0000259" key="1">
    <source>
        <dbReference type="Pfam" id="PF01370"/>
    </source>
</evidence>
<reference evidence="3" key="1">
    <citation type="journal article" date="2016" name="Genome Announc.">
        <title>Draft genome sequences of fungus Aspergillus calidoustus.</title>
        <authorList>
            <person name="Horn F."/>
            <person name="Linde J."/>
            <person name="Mattern D.J."/>
            <person name="Walther G."/>
            <person name="Guthke R."/>
            <person name="Scherlach K."/>
            <person name="Martin K."/>
            <person name="Brakhage A.A."/>
            <person name="Petzke L."/>
            <person name="Valiante V."/>
        </authorList>
    </citation>
    <scope>NUCLEOTIDE SEQUENCE [LARGE SCALE GENOMIC DNA]</scope>
    <source>
        <strain evidence="3">SF006504</strain>
    </source>
</reference>
<evidence type="ECO:0000313" key="2">
    <source>
        <dbReference type="EMBL" id="CEL11113.1"/>
    </source>
</evidence>
<dbReference type="Gene3D" id="3.40.50.720">
    <property type="entry name" value="NAD(P)-binding Rossmann-like Domain"/>
    <property type="match status" value="1"/>
</dbReference>
<organism evidence="2 3">
    <name type="scientific">Aspergillus calidoustus</name>
    <dbReference type="NCBI Taxonomy" id="454130"/>
    <lineage>
        <taxon>Eukaryota</taxon>
        <taxon>Fungi</taxon>
        <taxon>Dikarya</taxon>
        <taxon>Ascomycota</taxon>
        <taxon>Pezizomycotina</taxon>
        <taxon>Eurotiomycetes</taxon>
        <taxon>Eurotiomycetidae</taxon>
        <taxon>Eurotiales</taxon>
        <taxon>Aspergillaceae</taxon>
        <taxon>Aspergillus</taxon>
        <taxon>Aspergillus subgen. Nidulantes</taxon>
    </lineage>
</organism>
<dbReference type="OrthoDB" id="2735536at2759"/>
<dbReference type="GO" id="GO:0005737">
    <property type="term" value="C:cytoplasm"/>
    <property type="evidence" value="ECO:0007669"/>
    <property type="project" value="TreeGrafter"/>
</dbReference>
<dbReference type="InterPro" id="IPR051783">
    <property type="entry name" value="NAD(P)-dependent_oxidoreduct"/>
</dbReference>
<dbReference type="AlphaFoldDB" id="A0A0U5CJJ0"/>
<protein>
    <recommendedName>
        <fullName evidence="1">NAD-dependent epimerase/dehydratase domain-containing protein</fullName>
    </recommendedName>
</protein>
<proteinExistence type="predicted"/>
<dbReference type="EMBL" id="CDMC01000023">
    <property type="protein sequence ID" value="CEL11113.1"/>
    <property type="molecule type" value="Genomic_DNA"/>
</dbReference>
<dbReference type="Proteomes" id="UP000054771">
    <property type="component" value="Unassembled WGS sequence"/>
</dbReference>
<dbReference type="STRING" id="454130.A0A0U5CJJ0"/>
<dbReference type="PANTHER" id="PTHR48079">
    <property type="entry name" value="PROTEIN YEEZ"/>
    <property type="match status" value="1"/>
</dbReference>
<dbReference type="Pfam" id="PF01370">
    <property type="entry name" value="Epimerase"/>
    <property type="match status" value="1"/>
</dbReference>
<feature type="domain" description="NAD-dependent epimerase/dehydratase" evidence="1">
    <location>
        <begin position="4"/>
        <end position="232"/>
    </location>
</feature>
<dbReference type="InterPro" id="IPR001509">
    <property type="entry name" value="Epimerase_deHydtase"/>
</dbReference>
<dbReference type="OMA" id="AWRPAHE"/>
<dbReference type="PANTHER" id="PTHR48079:SF3">
    <property type="entry name" value="NAD-DEPENDENT EPIMERASE_DEHYDRATASE DOMAIN-CONTAINING PROTEIN"/>
    <property type="match status" value="1"/>
</dbReference>
<evidence type="ECO:0000313" key="3">
    <source>
        <dbReference type="Proteomes" id="UP000054771"/>
    </source>
</evidence>
<gene>
    <name evidence="2" type="ORF">ASPCAL14219</name>
</gene>
<accession>A0A0U5CJJ0</accession>